<evidence type="ECO:0000313" key="1">
    <source>
        <dbReference type="EMBL" id="BBO83076.1"/>
    </source>
</evidence>
<dbReference type="KEGG" id="dov:DSCO28_36420"/>
<name>A0A5K7ZS90_9BACT</name>
<protein>
    <submittedName>
        <fullName evidence="1">Uncharacterized protein</fullName>
    </submittedName>
</protein>
<reference evidence="1 2" key="1">
    <citation type="submission" date="2019-11" db="EMBL/GenBank/DDBJ databases">
        <title>Comparative genomics of hydrocarbon-degrading Desulfosarcina strains.</title>
        <authorList>
            <person name="Watanabe M."/>
            <person name="Kojima H."/>
            <person name="Fukui M."/>
        </authorList>
    </citation>
    <scope>NUCLEOTIDE SEQUENCE [LARGE SCALE GENOMIC DNA]</scope>
    <source>
        <strain evidence="1 2">28bB2T</strain>
    </source>
</reference>
<dbReference type="AlphaFoldDB" id="A0A5K7ZS90"/>
<dbReference type="EMBL" id="AP021876">
    <property type="protein sequence ID" value="BBO83076.1"/>
    <property type="molecule type" value="Genomic_DNA"/>
</dbReference>
<dbReference type="RefSeq" id="WP_155309393.1">
    <property type="nucleotide sequence ID" value="NZ_AP021876.1"/>
</dbReference>
<accession>A0A5K7ZS90</accession>
<evidence type="ECO:0000313" key="2">
    <source>
        <dbReference type="Proteomes" id="UP000425960"/>
    </source>
</evidence>
<gene>
    <name evidence="1" type="ORF">DSCO28_36420</name>
</gene>
<proteinExistence type="predicted"/>
<dbReference type="Proteomes" id="UP000425960">
    <property type="component" value="Chromosome"/>
</dbReference>
<sequence length="81" mass="9301">MVEKRRFEDVEGKFPAVIDEKRSGERTKDPVIRKIHRRNLQAKLRLAKGLLALGLEPSRVEIVLNIQMHNANGKTKSKEIV</sequence>
<organism evidence="1 2">
    <name type="scientific">Desulfosarcina ovata subsp. sediminis</name>
    <dbReference type="NCBI Taxonomy" id="885957"/>
    <lineage>
        <taxon>Bacteria</taxon>
        <taxon>Pseudomonadati</taxon>
        <taxon>Thermodesulfobacteriota</taxon>
        <taxon>Desulfobacteria</taxon>
        <taxon>Desulfobacterales</taxon>
        <taxon>Desulfosarcinaceae</taxon>
        <taxon>Desulfosarcina</taxon>
    </lineage>
</organism>